<reference evidence="14 15" key="1">
    <citation type="journal article" date="2023" name="Arcadia Sci">
        <title>De novo assembly of a long-read Amblyomma americanum tick genome.</title>
        <authorList>
            <person name="Chou S."/>
            <person name="Poskanzer K.E."/>
            <person name="Rollins M."/>
            <person name="Thuy-Boun P.S."/>
        </authorList>
    </citation>
    <scope>NUCLEOTIDE SEQUENCE [LARGE SCALE GENOMIC DNA]</scope>
    <source>
        <strain evidence="14">F_SG_1</strain>
        <tissue evidence="14">Salivary glands</tissue>
    </source>
</reference>
<dbReference type="GO" id="GO:0042923">
    <property type="term" value="F:neuropeptide binding"/>
    <property type="evidence" value="ECO:0007669"/>
    <property type="project" value="TreeGrafter"/>
</dbReference>
<comment type="caution">
    <text evidence="14">The sequence shown here is derived from an EMBL/GenBank/DDBJ whole genome shotgun (WGS) entry which is preliminary data.</text>
</comment>
<sequence length="257" mass="28312">MQISQAQNTTTGTELMASCNSTGDHCKTWGDSSTSVELLVNQDNQGIEYDYRGNPAVGTVGAVLFGIIVIVGLVGNAVVVLVGICKGQMRSTTYILIMNLAVADLLFLFSVPFKAWDYTLGYWPFGDAWCRIVKYVFLVCAFASIYTLVLMSVDRFLAVVYPVWSISIRTPTNAFRCILLTWITILVACVPLLDSYGVVIVNDLHSFCGFRVGAGYDKAAFYVSVFVICFVVPLGLIFTLYALMLRRLWLGNPLSGR</sequence>
<protein>
    <recommendedName>
        <fullName evidence="13">G-protein coupled receptors family 1 profile domain-containing protein</fullName>
    </recommendedName>
</protein>
<comment type="similarity">
    <text evidence="2 11">Belongs to the G-protein coupled receptor 1 family.</text>
</comment>
<evidence type="ECO:0000313" key="15">
    <source>
        <dbReference type="Proteomes" id="UP001321473"/>
    </source>
</evidence>
<evidence type="ECO:0000256" key="12">
    <source>
        <dbReference type="SAM" id="Phobius"/>
    </source>
</evidence>
<evidence type="ECO:0000256" key="9">
    <source>
        <dbReference type="ARBA" id="ARBA00023170"/>
    </source>
</evidence>
<accession>A0AAQ4EG93</accession>
<evidence type="ECO:0000259" key="13">
    <source>
        <dbReference type="PROSITE" id="PS50262"/>
    </source>
</evidence>
<dbReference type="Proteomes" id="UP001321473">
    <property type="component" value="Unassembled WGS sequence"/>
</dbReference>
<keyword evidence="4 11" id="KW-0812">Transmembrane</keyword>
<dbReference type="Pfam" id="PF00001">
    <property type="entry name" value="7tm_1"/>
    <property type="match status" value="1"/>
</dbReference>
<comment type="subcellular location">
    <subcellularLocation>
        <location evidence="1">Cell membrane</location>
        <topology evidence="1">Multi-pass membrane protein</topology>
    </subcellularLocation>
</comment>
<dbReference type="PROSITE" id="PS50262">
    <property type="entry name" value="G_PROTEIN_RECEP_F1_2"/>
    <property type="match status" value="1"/>
</dbReference>
<dbReference type="PRINTS" id="PR00237">
    <property type="entry name" value="GPCRRHODOPSN"/>
</dbReference>
<keyword evidence="7 12" id="KW-0472">Membrane</keyword>
<evidence type="ECO:0000256" key="4">
    <source>
        <dbReference type="ARBA" id="ARBA00022692"/>
    </source>
</evidence>
<proteinExistence type="inferred from homology"/>
<dbReference type="EMBL" id="JARKHS020016438">
    <property type="protein sequence ID" value="KAK8773702.1"/>
    <property type="molecule type" value="Genomic_DNA"/>
</dbReference>
<evidence type="ECO:0000256" key="7">
    <source>
        <dbReference type="ARBA" id="ARBA00023136"/>
    </source>
</evidence>
<organism evidence="14 15">
    <name type="scientific">Amblyomma americanum</name>
    <name type="common">Lone star tick</name>
    <dbReference type="NCBI Taxonomy" id="6943"/>
    <lineage>
        <taxon>Eukaryota</taxon>
        <taxon>Metazoa</taxon>
        <taxon>Ecdysozoa</taxon>
        <taxon>Arthropoda</taxon>
        <taxon>Chelicerata</taxon>
        <taxon>Arachnida</taxon>
        <taxon>Acari</taxon>
        <taxon>Parasitiformes</taxon>
        <taxon>Ixodida</taxon>
        <taxon>Ixodoidea</taxon>
        <taxon>Ixodidae</taxon>
        <taxon>Amblyomminae</taxon>
        <taxon>Amblyomma</taxon>
    </lineage>
</organism>
<evidence type="ECO:0000256" key="3">
    <source>
        <dbReference type="ARBA" id="ARBA00022475"/>
    </source>
</evidence>
<dbReference type="InterPro" id="IPR000276">
    <property type="entry name" value="GPCR_Rhodpsn"/>
</dbReference>
<feature type="transmembrane region" description="Helical" evidence="12">
    <location>
        <begin position="132"/>
        <end position="153"/>
    </location>
</feature>
<feature type="transmembrane region" description="Helical" evidence="12">
    <location>
        <begin position="94"/>
        <end position="112"/>
    </location>
</feature>
<dbReference type="GO" id="GO:0005886">
    <property type="term" value="C:plasma membrane"/>
    <property type="evidence" value="ECO:0007669"/>
    <property type="project" value="UniProtKB-SubCell"/>
</dbReference>
<keyword evidence="15" id="KW-1185">Reference proteome</keyword>
<evidence type="ECO:0000256" key="2">
    <source>
        <dbReference type="ARBA" id="ARBA00010663"/>
    </source>
</evidence>
<dbReference type="GO" id="GO:0007218">
    <property type="term" value="P:neuropeptide signaling pathway"/>
    <property type="evidence" value="ECO:0007669"/>
    <property type="project" value="TreeGrafter"/>
</dbReference>
<evidence type="ECO:0000256" key="1">
    <source>
        <dbReference type="ARBA" id="ARBA00004651"/>
    </source>
</evidence>
<evidence type="ECO:0000313" key="14">
    <source>
        <dbReference type="EMBL" id="KAK8773702.1"/>
    </source>
</evidence>
<dbReference type="GO" id="GO:0043005">
    <property type="term" value="C:neuron projection"/>
    <property type="evidence" value="ECO:0007669"/>
    <property type="project" value="TreeGrafter"/>
</dbReference>
<evidence type="ECO:0000256" key="6">
    <source>
        <dbReference type="ARBA" id="ARBA00023040"/>
    </source>
</evidence>
<name>A0AAQ4EG93_AMBAM</name>
<feature type="transmembrane region" description="Helical" evidence="12">
    <location>
        <begin position="219"/>
        <end position="243"/>
    </location>
</feature>
<feature type="non-terminal residue" evidence="14">
    <location>
        <position position="257"/>
    </location>
</feature>
<dbReference type="GO" id="GO:0004930">
    <property type="term" value="F:G protein-coupled receptor activity"/>
    <property type="evidence" value="ECO:0007669"/>
    <property type="project" value="UniProtKB-KW"/>
</dbReference>
<feature type="domain" description="G-protein coupled receptors family 1 profile" evidence="13">
    <location>
        <begin position="75"/>
        <end position="257"/>
    </location>
</feature>
<feature type="transmembrane region" description="Helical" evidence="12">
    <location>
        <begin position="60"/>
        <end position="82"/>
    </location>
</feature>
<gene>
    <name evidence="14" type="ORF">V5799_011765</name>
</gene>
<dbReference type="Gene3D" id="1.20.1070.10">
    <property type="entry name" value="Rhodopsin 7-helix transmembrane proteins"/>
    <property type="match status" value="1"/>
</dbReference>
<evidence type="ECO:0000256" key="11">
    <source>
        <dbReference type="RuleBase" id="RU000688"/>
    </source>
</evidence>
<keyword evidence="9 11" id="KW-0675">Receptor</keyword>
<evidence type="ECO:0000256" key="10">
    <source>
        <dbReference type="ARBA" id="ARBA00023224"/>
    </source>
</evidence>
<keyword evidence="6 11" id="KW-0297">G-protein coupled receptor</keyword>
<feature type="transmembrane region" description="Helical" evidence="12">
    <location>
        <begin position="174"/>
        <end position="199"/>
    </location>
</feature>
<dbReference type="SUPFAM" id="SSF81321">
    <property type="entry name" value="Family A G protein-coupled receptor-like"/>
    <property type="match status" value="1"/>
</dbReference>
<dbReference type="PROSITE" id="PS00237">
    <property type="entry name" value="G_PROTEIN_RECEP_F1_1"/>
    <property type="match status" value="1"/>
</dbReference>
<dbReference type="PANTHER" id="PTHR24229">
    <property type="entry name" value="NEUROPEPTIDES RECEPTOR"/>
    <property type="match status" value="1"/>
</dbReference>
<keyword evidence="3" id="KW-1003">Cell membrane</keyword>
<dbReference type="InterPro" id="IPR000405">
    <property type="entry name" value="Galanin_rcpt"/>
</dbReference>
<dbReference type="InterPro" id="IPR017452">
    <property type="entry name" value="GPCR_Rhodpsn_7TM"/>
</dbReference>
<evidence type="ECO:0000256" key="8">
    <source>
        <dbReference type="ARBA" id="ARBA00023157"/>
    </source>
</evidence>
<keyword evidence="5 12" id="KW-1133">Transmembrane helix</keyword>
<dbReference type="PRINTS" id="PR00663">
    <property type="entry name" value="GALANINR"/>
</dbReference>
<keyword evidence="8" id="KW-1015">Disulfide bond</keyword>
<evidence type="ECO:0000256" key="5">
    <source>
        <dbReference type="ARBA" id="ARBA00022989"/>
    </source>
</evidence>
<dbReference type="AlphaFoldDB" id="A0AAQ4EG93"/>
<dbReference type="PANTHER" id="PTHR24229:SF103">
    <property type="entry name" value="ALLATOSTATIN A RECEPTOR 1, ISOFORM B"/>
    <property type="match status" value="1"/>
</dbReference>
<keyword evidence="10 11" id="KW-0807">Transducer</keyword>